<gene>
    <name evidence="1" type="ORF">NCTC10661_02516</name>
</gene>
<evidence type="ECO:0000313" key="1">
    <source>
        <dbReference type="EMBL" id="SPV18191.1"/>
    </source>
</evidence>
<proteinExistence type="predicted"/>
<reference evidence="1 2" key="1">
    <citation type="submission" date="2018-06" db="EMBL/GenBank/DDBJ databases">
        <authorList>
            <consortium name="Pathogen Informatics"/>
            <person name="Doyle S."/>
        </authorList>
    </citation>
    <scope>NUCLEOTIDE SEQUENCE [LARGE SCALE GENOMIC DNA]</scope>
    <source>
        <strain evidence="1 2">NCTC10661</strain>
    </source>
</reference>
<comment type="caution">
    <text evidence="1">The sequence shown here is derived from an EMBL/GenBank/DDBJ whole genome shotgun (WGS) entry which is preliminary data.</text>
</comment>
<sequence length="168" mass="17165">MAPLPIPTEPVPVTLLPLPSATAPVPFAELPLPSATAPVPLAELLVPSATAPSPLAVCARPIATAPPFALPLLAVVPDEPIATFWPVAPEMVPSPCAMPYAPLVVAPRPIAMPDVALEVTDDWPPIEIESCAAACAPAVALLPIAVEPTPDACVWMPLTALVLPRAVA</sequence>
<dbReference type="AlphaFoldDB" id="A0AAE8T2S6"/>
<dbReference type="GO" id="GO:0000428">
    <property type="term" value="C:DNA-directed RNA polymerase complex"/>
    <property type="evidence" value="ECO:0007669"/>
    <property type="project" value="UniProtKB-KW"/>
</dbReference>
<evidence type="ECO:0000313" key="2">
    <source>
        <dbReference type="Proteomes" id="UP000250416"/>
    </source>
</evidence>
<keyword evidence="1" id="KW-0240">DNA-directed RNA polymerase</keyword>
<dbReference type="EMBL" id="UARD01000012">
    <property type="protein sequence ID" value="SPV18191.1"/>
    <property type="molecule type" value="Genomic_DNA"/>
</dbReference>
<name>A0AAE8T2S6_BURCE</name>
<organism evidence="1 2">
    <name type="scientific">Burkholderia cepacia</name>
    <name type="common">Pseudomonas cepacia</name>
    <dbReference type="NCBI Taxonomy" id="292"/>
    <lineage>
        <taxon>Bacteria</taxon>
        <taxon>Pseudomonadati</taxon>
        <taxon>Pseudomonadota</taxon>
        <taxon>Betaproteobacteria</taxon>
        <taxon>Burkholderiales</taxon>
        <taxon>Burkholderiaceae</taxon>
        <taxon>Burkholderia</taxon>
        <taxon>Burkholderia cepacia complex</taxon>
    </lineage>
</organism>
<keyword evidence="1" id="KW-0804">Transcription</keyword>
<dbReference type="Proteomes" id="UP000250416">
    <property type="component" value="Unassembled WGS sequence"/>
</dbReference>
<protein>
    <submittedName>
        <fullName evidence="1">DNA-directed RNA polymerase II, large subunit putative</fullName>
    </submittedName>
</protein>
<accession>A0AAE8T2S6</accession>